<feature type="compositionally biased region" description="Gly residues" evidence="1">
    <location>
        <begin position="17"/>
        <end position="27"/>
    </location>
</feature>
<accession>A0A7J7GEX5</accession>
<name>A0A7J7GEX5_CAMSI</name>
<feature type="region of interest" description="Disordered" evidence="1">
    <location>
        <begin position="1"/>
        <end position="29"/>
    </location>
</feature>
<dbReference type="Proteomes" id="UP000593564">
    <property type="component" value="Unassembled WGS sequence"/>
</dbReference>
<evidence type="ECO:0000256" key="1">
    <source>
        <dbReference type="SAM" id="MobiDB-lite"/>
    </source>
</evidence>
<protein>
    <recommendedName>
        <fullName evidence="5">Protein DETOXIFICATION</fullName>
    </recommendedName>
</protein>
<feature type="compositionally biased region" description="Basic and acidic residues" evidence="1">
    <location>
        <begin position="1"/>
        <end position="11"/>
    </location>
</feature>
<sequence>MNGNNKIEERLLTSTEGGDGGGGGGGGDLKKRVWVESRKIWRVAFPGILARVSLFGTLVITQSFMGHISELDLAAYALVQTLIVRFSNGILVSPSPF</sequence>
<dbReference type="AlphaFoldDB" id="A0A7J7GEX5"/>
<comment type="caution">
    <text evidence="3">The sequence shown here is derived from an EMBL/GenBank/DDBJ whole genome shotgun (WGS) entry which is preliminary data.</text>
</comment>
<proteinExistence type="predicted"/>
<dbReference type="EMBL" id="JACBKZ010000012">
    <property type="protein sequence ID" value="KAF5937978.1"/>
    <property type="molecule type" value="Genomic_DNA"/>
</dbReference>
<evidence type="ECO:0008006" key="5">
    <source>
        <dbReference type="Google" id="ProtNLM"/>
    </source>
</evidence>
<organism evidence="3 4">
    <name type="scientific">Camellia sinensis</name>
    <name type="common">Tea plant</name>
    <name type="synonym">Thea sinensis</name>
    <dbReference type="NCBI Taxonomy" id="4442"/>
    <lineage>
        <taxon>Eukaryota</taxon>
        <taxon>Viridiplantae</taxon>
        <taxon>Streptophyta</taxon>
        <taxon>Embryophyta</taxon>
        <taxon>Tracheophyta</taxon>
        <taxon>Spermatophyta</taxon>
        <taxon>Magnoliopsida</taxon>
        <taxon>eudicotyledons</taxon>
        <taxon>Gunneridae</taxon>
        <taxon>Pentapetalae</taxon>
        <taxon>asterids</taxon>
        <taxon>Ericales</taxon>
        <taxon>Theaceae</taxon>
        <taxon>Camellia</taxon>
    </lineage>
</organism>
<keyword evidence="2" id="KW-0472">Membrane</keyword>
<gene>
    <name evidence="3" type="ORF">HYC85_025484</name>
</gene>
<keyword evidence="2" id="KW-1133">Transmembrane helix</keyword>
<feature type="transmembrane region" description="Helical" evidence="2">
    <location>
        <begin position="40"/>
        <end position="61"/>
    </location>
</feature>
<keyword evidence="4" id="KW-1185">Reference proteome</keyword>
<evidence type="ECO:0000256" key="2">
    <source>
        <dbReference type="SAM" id="Phobius"/>
    </source>
</evidence>
<reference evidence="4" key="1">
    <citation type="journal article" date="2020" name="Nat. Commun.">
        <title>Genome assembly of wild tea tree DASZ reveals pedigree and selection history of tea varieties.</title>
        <authorList>
            <person name="Zhang W."/>
            <person name="Zhang Y."/>
            <person name="Qiu H."/>
            <person name="Guo Y."/>
            <person name="Wan H."/>
            <person name="Zhang X."/>
            <person name="Scossa F."/>
            <person name="Alseekh S."/>
            <person name="Zhang Q."/>
            <person name="Wang P."/>
            <person name="Xu L."/>
            <person name="Schmidt M.H."/>
            <person name="Jia X."/>
            <person name="Li D."/>
            <person name="Zhu A."/>
            <person name="Guo F."/>
            <person name="Chen W."/>
            <person name="Ni D."/>
            <person name="Usadel B."/>
            <person name="Fernie A.R."/>
            <person name="Wen W."/>
        </authorList>
    </citation>
    <scope>NUCLEOTIDE SEQUENCE [LARGE SCALE GENOMIC DNA]</scope>
    <source>
        <strain evidence="4">cv. G240</strain>
    </source>
</reference>
<evidence type="ECO:0000313" key="4">
    <source>
        <dbReference type="Proteomes" id="UP000593564"/>
    </source>
</evidence>
<evidence type="ECO:0000313" key="3">
    <source>
        <dbReference type="EMBL" id="KAF5937978.1"/>
    </source>
</evidence>
<keyword evidence="2" id="KW-0812">Transmembrane</keyword>
<reference evidence="3 4" key="2">
    <citation type="submission" date="2020-07" db="EMBL/GenBank/DDBJ databases">
        <title>Genome assembly of wild tea tree DASZ reveals pedigree and selection history of tea varieties.</title>
        <authorList>
            <person name="Zhang W."/>
        </authorList>
    </citation>
    <scope>NUCLEOTIDE SEQUENCE [LARGE SCALE GENOMIC DNA]</scope>
    <source>
        <strain evidence="4">cv. G240</strain>
        <tissue evidence="3">Leaf</tissue>
    </source>
</reference>